<dbReference type="STRING" id="710696.Intca_1453"/>
<proteinExistence type="predicted"/>
<name>E6S7R1_INTC7</name>
<sequence length="169" mass="18230">MRPGSLEPVGNSARTGSIRASMMVMSFKDLPQGGARDLDLSDHTYAADVIDLITLEEDRALGCFSAMLCDSEDHGVQPLCLKCVEPGASPDEMVDLLELVLPLLAQSRGSILLARGRVGALRPTDDDRHWHQRAIEVCRAHGVKLLGFHIATHDGVLRLPEPLAASDVA</sequence>
<accession>E6S7R1</accession>
<keyword evidence="2" id="KW-1185">Reference proteome</keyword>
<organism evidence="1 2">
    <name type="scientific">Intrasporangium calvum (strain ATCC 23552 / DSM 43043 / JCM 3097 / NBRC 12989 / NCIMB 10167 / NRRL B-3866 / 7 KIP)</name>
    <dbReference type="NCBI Taxonomy" id="710696"/>
    <lineage>
        <taxon>Bacteria</taxon>
        <taxon>Bacillati</taxon>
        <taxon>Actinomycetota</taxon>
        <taxon>Actinomycetes</taxon>
        <taxon>Micrococcales</taxon>
        <taxon>Intrasporangiaceae</taxon>
        <taxon>Intrasporangium</taxon>
    </lineage>
</organism>
<dbReference type="AlphaFoldDB" id="E6S7R1"/>
<evidence type="ECO:0000313" key="1">
    <source>
        <dbReference type="EMBL" id="ADU47968.1"/>
    </source>
</evidence>
<gene>
    <name evidence="1" type="ordered locus">Intca_1453</name>
</gene>
<dbReference type="HOGENOM" id="CLU_1576381_0_0_11"/>
<dbReference type="Proteomes" id="UP000008914">
    <property type="component" value="Chromosome"/>
</dbReference>
<evidence type="ECO:0000313" key="2">
    <source>
        <dbReference type="Proteomes" id="UP000008914"/>
    </source>
</evidence>
<dbReference type="KEGG" id="ica:Intca_1453"/>
<dbReference type="eggNOG" id="ENOG503298A">
    <property type="taxonomic scope" value="Bacteria"/>
</dbReference>
<dbReference type="EMBL" id="CP002343">
    <property type="protein sequence ID" value="ADU47968.1"/>
    <property type="molecule type" value="Genomic_DNA"/>
</dbReference>
<reference evidence="1 2" key="1">
    <citation type="journal article" date="2010" name="Stand. Genomic Sci.">
        <title>Complete genome sequence of Intrasporangium calvum type strain (7 KIP).</title>
        <authorList>
            <person name="Del Rio T.G."/>
            <person name="Chertkov O."/>
            <person name="Yasawong M."/>
            <person name="Lucas S."/>
            <person name="Deshpande S."/>
            <person name="Cheng J.F."/>
            <person name="Detter C."/>
            <person name="Tapia R."/>
            <person name="Han C."/>
            <person name="Goodwin L."/>
            <person name="Pitluck S."/>
            <person name="Liolios K."/>
            <person name="Ivanova N."/>
            <person name="Mavromatis K."/>
            <person name="Pati A."/>
            <person name="Chen A."/>
            <person name="Palaniappan K."/>
            <person name="Land M."/>
            <person name="Hauser L."/>
            <person name="Chang Y.J."/>
            <person name="Jeffries C.D."/>
            <person name="Rohde M."/>
            <person name="Pukall R."/>
            <person name="Sikorski J."/>
            <person name="Goker M."/>
            <person name="Woyke T."/>
            <person name="Bristow J."/>
            <person name="Eisen J.A."/>
            <person name="Markowitz V."/>
            <person name="Hugenholtz P."/>
            <person name="Kyrpides N.C."/>
            <person name="Klenk H.P."/>
            <person name="Lapidus A."/>
        </authorList>
    </citation>
    <scope>NUCLEOTIDE SEQUENCE [LARGE SCALE GENOMIC DNA]</scope>
    <source>
        <strain evidence="2">ATCC 23552 / DSM 43043 / JCM 3097 / NBRC 12989 / 7 KIP</strain>
    </source>
</reference>
<protein>
    <submittedName>
        <fullName evidence="1">Uncharacterized protein</fullName>
    </submittedName>
</protein>